<dbReference type="InterPro" id="IPR006442">
    <property type="entry name" value="Antitoxin_Phd/YefM"/>
</dbReference>
<evidence type="ECO:0000313" key="3">
    <source>
        <dbReference type="EMBL" id="WZN40272.1"/>
    </source>
</evidence>
<dbReference type="SUPFAM" id="SSF143120">
    <property type="entry name" value="YefM-like"/>
    <property type="match status" value="1"/>
</dbReference>
<gene>
    <name evidence="3" type="ORF">WJU16_20095</name>
</gene>
<reference evidence="4" key="1">
    <citation type="submission" date="2024-03" db="EMBL/GenBank/DDBJ databases">
        <title>Chitinophaga horti sp. nov., isolated from garden soil.</title>
        <authorList>
            <person name="Lee D.S."/>
            <person name="Han D.M."/>
            <person name="Baek J.H."/>
            <person name="Choi D.G."/>
            <person name="Jeon J.H."/>
            <person name="Jeon C.O."/>
        </authorList>
    </citation>
    <scope>NUCLEOTIDE SEQUENCE [LARGE SCALE GENOMIC DNA]</scope>
    <source>
        <strain evidence="4">GPA1</strain>
    </source>
</reference>
<dbReference type="NCBIfam" id="TIGR01552">
    <property type="entry name" value="phd_fam"/>
    <property type="match status" value="1"/>
</dbReference>
<dbReference type="InterPro" id="IPR036165">
    <property type="entry name" value="YefM-like_sf"/>
</dbReference>
<protein>
    <recommendedName>
        <fullName evidence="2">Antitoxin</fullName>
    </recommendedName>
</protein>
<dbReference type="Proteomes" id="UP001485459">
    <property type="component" value="Chromosome"/>
</dbReference>
<evidence type="ECO:0000256" key="2">
    <source>
        <dbReference type="RuleBase" id="RU362080"/>
    </source>
</evidence>
<evidence type="ECO:0000313" key="4">
    <source>
        <dbReference type="Proteomes" id="UP001485459"/>
    </source>
</evidence>
<sequence>MRVVNYSEFRSNLTENLNAVNDDREIVVVARSQGKNVVVMDLDEYNALQETLHLTSTKANRKRLEEAITEMNKGKSVKHKLIEK</sequence>
<keyword evidence="4" id="KW-1185">Reference proteome</keyword>
<dbReference type="PANTHER" id="PTHR33713">
    <property type="entry name" value="ANTITOXIN YAFN-RELATED"/>
    <property type="match status" value="1"/>
</dbReference>
<proteinExistence type="inferred from homology"/>
<dbReference type="Gene3D" id="6.10.250.330">
    <property type="match status" value="1"/>
</dbReference>
<dbReference type="Gene3D" id="3.40.1620.10">
    <property type="entry name" value="YefM-like domain"/>
    <property type="match status" value="1"/>
</dbReference>
<dbReference type="RefSeq" id="WP_109698576.1">
    <property type="nucleotide sequence ID" value="NZ_CP149822.1"/>
</dbReference>
<evidence type="ECO:0000256" key="1">
    <source>
        <dbReference type="ARBA" id="ARBA00009981"/>
    </source>
</evidence>
<dbReference type="Pfam" id="PF02604">
    <property type="entry name" value="PhdYeFM_antitox"/>
    <property type="match status" value="1"/>
</dbReference>
<accession>A0ABZ2YLQ1</accession>
<organism evidence="3 4">
    <name type="scientific">Chitinophaga pollutisoli</name>
    <dbReference type="NCBI Taxonomy" id="3133966"/>
    <lineage>
        <taxon>Bacteria</taxon>
        <taxon>Pseudomonadati</taxon>
        <taxon>Bacteroidota</taxon>
        <taxon>Chitinophagia</taxon>
        <taxon>Chitinophagales</taxon>
        <taxon>Chitinophagaceae</taxon>
        <taxon>Chitinophaga</taxon>
    </lineage>
</organism>
<comment type="function">
    <text evidence="2">Antitoxin component of a type II toxin-antitoxin (TA) system.</text>
</comment>
<name>A0ABZ2YLQ1_9BACT</name>
<dbReference type="InterPro" id="IPR051405">
    <property type="entry name" value="phD/YefM_antitoxin"/>
</dbReference>
<dbReference type="EMBL" id="CP149822">
    <property type="protein sequence ID" value="WZN40272.1"/>
    <property type="molecule type" value="Genomic_DNA"/>
</dbReference>
<dbReference type="PANTHER" id="PTHR33713:SF6">
    <property type="entry name" value="ANTITOXIN YEFM"/>
    <property type="match status" value="1"/>
</dbReference>
<comment type="similarity">
    <text evidence="1 2">Belongs to the phD/YefM antitoxin family.</text>
</comment>